<feature type="binding site" evidence="3">
    <location>
        <position position="281"/>
    </location>
    <ligand>
        <name>substrate</name>
    </ligand>
</feature>
<feature type="binding site" evidence="4">
    <location>
        <position position="61"/>
    </location>
    <ligand>
        <name>Zn(2+)</name>
        <dbReference type="ChEBI" id="CHEBI:29105"/>
        <label>1</label>
        <note>catalytic</note>
    </ligand>
</feature>
<feature type="binding site" evidence="3">
    <location>
        <position position="225"/>
    </location>
    <ligand>
        <name>substrate</name>
    </ligand>
</feature>
<name>A0A3Q0KZT4_VIBVU</name>
<protein>
    <recommendedName>
        <fullName evidence="1">Isoaspartyl dipeptidase</fullName>
        <ecNumber evidence="1">3.4.19.-</ecNumber>
    </recommendedName>
</protein>
<evidence type="ECO:0000256" key="5">
    <source>
        <dbReference type="PIRSR" id="PIRSR001238-50"/>
    </source>
</evidence>
<comment type="PTM">
    <text evidence="5">Carbamylation allows a single lysine to coordinate two zinc ions.</text>
</comment>
<comment type="subcellular location">
    <subcellularLocation>
        <location evidence="1">Cytoplasm</location>
    </subcellularLocation>
</comment>
<dbReference type="EMBL" id="AE016796">
    <property type="protein sequence ID" value="AAO08032.1"/>
    <property type="molecule type" value="Genomic_DNA"/>
</dbReference>
<evidence type="ECO:0000259" key="6">
    <source>
        <dbReference type="Pfam" id="PF01979"/>
    </source>
</evidence>
<dbReference type="InterPro" id="IPR050378">
    <property type="entry name" value="Metallo-dep_Hydrolases_sf"/>
</dbReference>
<evidence type="ECO:0000256" key="1">
    <source>
        <dbReference type="PIRNR" id="PIRNR001238"/>
    </source>
</evidence>
<dbReference type="PIRSF" id="PIRSF001238">
    <property type="entry name" value="IadA"/>
    <property type="match status" value="1"/>
</dbReference>
<dbReference type="NCBIfam" id="TIGR01975">
    <property type="entry name" value="isoAsp_dipep"/>
    <property type="match status" value="1"/>
</dbReference>
<gene>
    <name evidence="7" type="primary">iadA</name>
    <name evidence="7" type="ordered locus">VV2_1131</name>
</gene>
<reference evidence="7 8" key="2">
    <citation type="journal article" date="2003" name="Infect. Immun.">
        <title>Characterization and pathogenic significance of Vibrio vulnificus antigens preferentially expressed in septicemic patients.</title>
        <authorList>
            <person name="Kim Y.R."/>
            <person name="Lee S.E."/>
            <person name="Kim C.M."/>
            <person name="Kim S.Y."/>
            <person name="Shin E.K."/>
            <person name="Shin D.H."/>
            <person name="Chung S.S."/>
            <person name="Choy H.E."/>
            <person name="Progulske-Fox A."/>
            <person name="Hillman J.D."/>
            <person name="Handfield M."/>
            <person name="Rhee J.H."/>
        </authorList>
    </citation>
    <scope>NUCLEOTIDE SEQUENCE [LARGE SCALE GENOMIC DNA]</scope>
    <source>
        <strain evidence="7 8">CMCP6</strain>
    </source>
</reference>
<dbReference type="InterPro" id="IPR033826">
    <property type="entry name" value="Isoaspartyl-dipeptidase"/>
</dbReference>
<dbReference type="GO" id="GO:0016810">
    <property type="term" value="F:hydrolase activity, acting on carbon-nitrogen (but not peptide) bonds"/>
    <property type="evidence" value="ECO:0007669"/>
    <property type="project" value="InterPro"/>
</dbReference>
<dbReference type="CDD" id="cd01308">
    <property type="entry name" value="Isoaspartyl-dipeptidase"/>
    <property type="match status" value="1"/>
</dbReference>
<feature type="binding site" description="via carbamate group" evidence="4">
    <location>
        <position position="155"/>
    </location>
    <ligand>
        <name>Zn(2+)</name>
        <dbReference type="ChEBI" id="CHEBI:29105"/>
        <label>1</label>
        <note>catalytic</note>
    </ligand>
</feature>
<dbReference type="RefSeq" id="WP_011082027.1">
    <property type="nucleotide sequence ID" value="NC_004460.2"/>
</dbReference>
<keyword evidence="1" id="KW-0482">Metalloprotease</keyword>
<feature type="domain" description="Amidohydrolase-related" evidence="6">
    <location>
        <begin position="52"/>
        <end position="364"/>
    </location>
</feature>
<keyword evidence="1 7" id="KW-0378">Hydrolase</keyword>
<evidence type="ECO:0000313" key="7">
    <source>
        <dbReference type="EMBL" id="AAO08032.1"/>
    </source>
</evidence>
<accession>A0A3Q0KZT4</accession>
<comment type="cofactor">
    <cofactor evidence="1 4">
        <name>Zn(2+)</name>
        <dbReference type="ChEBI" id="CHEBI:29105"/>
    </cofactor>
    <text evidence="1 4">Binds 2 Zn(2+) ions per subunit.</text>
</comment>
<feature type="modified residue" description="N6-carboxylysine" evidence="5">
    <location>
        <position position="155"/>
    </location>
</feature>
<feature type="binding site" evidence="3">
    <location>
        <begin position="68"/>
        <end position="70"/>
    </location>
    <ligand>
        <name>substrate</name>
    </ligand>
</feature>
<dbReference type="Gene3D" id="3.20.20.140">
    <property type="entry name" value="Metal-dependent hydrolases"/>
    <property type="match status" value="1"/>
</dbReference>
<dbReference type="GO" id="GO:0005737">
    <property type="term" value="C:cytoplasm"/>
    <property type="evidence" value="ECO:0007669"/>
    <property type="project" value="UniProtKB-SubCell"/>
</dbReference>
<keyword evidence="1" id="KW-0645">Protease</keyword>
<feature type="binding site" evidence="3">
    <location>
        <position position="130"/>
    </location>
    <ligand>
        <name>substrate</name>
    </ligand>
</feature>
<dbReference type="GO" id="GO:0046872">
    <property type="term" value="F:metal ion binding"/>
    <property type="evidence" value="ECO:0007669"/>
    <property type="project" value="UniProtKB-KW"/>
</dbReference>
<proteinExistence type="inferred from homology"/>
<dbReference type="InterPro" id="IPR010229">
    <property type="entry name" value="Pept_M38_dipep"/>
</dbReference>
<keyword evidence="1 4" id="KW-0479">Metal-binding</keyword>
<feature type="binding site" evidence="4">
    <location>
        <position position="222"/>
    </location>
    <ligand>
        <name>Zn(2+)</name>
        <dbReference type="ChEBI" id="CHEBI:29105"/>
        <label>2</label>
        <note>catalytic</note>
    </ligand>
</feature>
<sequence>MFTLLKNADLYAPNHVGNVDILVGQGKILAIEPQLNLHGLEAVTQIDCHHKMVTPGLIDQHLHLTGGGGEAGFASRTPQVTLSHLIQAGSTTVVGVLGTDGISRSPRDLYAKAAALTEEGITAFMHTGSYEVPTQTITSSIRDDITFLPSVLGVKIAIADHRCSFPSLHELARIASDIRIAALLAKKRGLLHMHMGALKDAFAPIFELIQMGIPIYHFSPTHVARTAPLFEQAIEFAKMGGYIDVTSGGTLYTSPQEAILHALEQGVAPSHITISSDGNGSLPKFDAQGNIIGLTAASVDGNLKLLPMLIDCGISPEVAFSMLSANVADSLGIRKGRIQVGMDADLCIFNQDFSLNSVLAKGQTMLLNHELLVTGNFE</sequence>
<dbReference type="EC" id="3.4.19.-" evidence="1"/>
<feature type="active site" description="Proton acceptor" evidence="2">
    <location>
        <position position="277"/>
    </location>
</feature>
<evidence type="ECO:0000313" key="8">
    <source>
        <dbReference type="Proteomes" id="UP000002275"/>
    </source>
</evidence>
<evidence type="ECO:0000256" key="3">
    <source>
        <dbReference type="PIRSR" id="PIRSR001238-2"/>
    </source>
</evidence>
<dbReference type="GO" id="GO:0006508">
    <property type="term" value="P:proteolysis"/>
    <property type="evidence" value="ECO:0007669"/>
    <property type="project" value="UniProtKB-KW"/>
</dbReference>
<dbReference type="AlphaFoldDB" id="A0A3Q0KZT4"/>
<dbReference type="KEGG" id="vvu:VV2_1131"/>
<feature type="binding site" evidence="3">
    <location>
        <position position="99"/>
    </location>
    <ligand>
        <name>substrate</name>
    </ligand>
</feature>
<dbReference type="SUPFAM" id="SSF51338">
    <property type="entry name" value="Composite domain of metallo-dependent hydrolases"/>
    <property type="match status" value="1"/>
</dbReference>
<dbReference type="InterPro" id="IPR032466">
    <property type="entry name" value="Metal_Hydrolase"/>
</dbReference>
<dbReference type="PANTHER" id="PTHR11647:SF1">
    <property type="entry name" value="COLLAPSIN RESPONSE MEDIATOR PROTEIN"/>
    <property type="match status" value="1"/>
</dbReference>
<dbReference type="Proteomes" id="UP000002275">
    <property type="component" value="Chromosome II"/>
</dbReference>
<dbReference type="Gene3D" id="2.30.40.10">
    <property type="entry name" value="Urease, subunit C, domain 1"/>
    <property type="match status" value="1"/>
</dbReference>
<feature type="binding site" evidence="4">
    <location>
        <position position="277"/>
    </location>
    <ligand>
        <name>Zn(2+)</name>
        <dbReference type="ChEBI" id="CHEBI:29105"/>
        <label>1</label>
        <note>catalytic</note>
    </ligand>
</feature>
<feature type="binding site" evidence="4">
    <location>
        <position position="63"/>
    </location>
    <ligand>
        <name>Zn(2+)</name>
        <dbReference type="ChEBI" id="CHEBI:29105"/>
        <label>1</label>
        <note>catalytic</note>
    </ligand>
</feature>
<dbReference type="InterPro" id="IPR006680">
    <property type="entry name" value="Amidohydro-rel"/>
</dbReference>
<reference evidence="8" key="1">
    <citation type="submission" date="2002-12" db="EMBL/GenBank/DDBJ databases">
        <title>Complete genome sequence of Vibrio vulnificus CMCP6.</title>
        <authorList>
            <person name="Rhee J.H."/>
            <person name="Kim S.Y."/>
            <person name="Chung S.S."/>
            <person name="Kim J.J."/>
            <person name="Moon Y.H."/>
            <person name="Jeong H."/>
            <person name="Choy H.E."/>
        </authorList>
    </citation>
    <scope>NUCLEOTIDE SEQUENCE [LARGE SCALE GENOMIC DNA]</scope>
    <source>
        <strain evidence="8">CMCP6</strain>
    </source>
</reference>
<comment type="function">
    <text evidence="1">Catalyzes the hydrolytic cleavage of a subset of L-isoaspartyl (L-beta-aspartyl) dipeptides. Used to degrade proteins damaged by L-isoaspartyl residues formation.</text>
</comment>
<dbReference type="SUPFAM" id="SSF51556">
    <property type="entry name" value="Metallo-dependent hydrolases"/>
    <property type="match status" value="1"/>
</dbReference>
<comment type="similarity">
    <text evidence="1">Belongs to the peptidase M38 family.</text>
</comment>
<reference evidence="7 8" key="3">
    <citation type="journal article" date="2011" name="Mol. Syst. Biol.">
        <title>Integrative genome-scale metabolic analysis of Vibrio vulnificus for drug targeting and discovery.</title>
        <authorList>
            <person name="Kim H.U."/>
            <person name="Kim S.Y."/>
            <person name="Jeong H."/>
            <person name="Kim T.Y."/>
            <person name="Kim J.J."/>
            <person name="Choy H.E."/>
            <person name="Yi K.Y."/>
            <person name="Rhee J.H."/>
            <person name="Lee S.Y."/>
        </authorList>
    </citation>
    <scope>NUCLEOTIDE SEQUENCE [LARGE SCALE GENOMIC DNA]</scope>
    <source>
        <strain evidence="7 8">CMCP6</strain>
    </source>
</reference>
<dbReference type="GO" id="GO:0008798">
    <property type="term" value="F:beta-aspartyl-peptidase activity"/>
    <property type="evidence" value="ECO:0007669"/>
    <property type="project" value="InterPro"/>
</dbReference>
<organism evidence="7 8">
    <name type="scientific">Vibrio vulnificus (strain CMCP6)</name>
    <dbReference type="NCBI Taxonomy" id="216895"/>
    <lineage>
        <taxon>Bacteria</taxon>
        <taxon>Pseudomonadati</taxon>
        <taxon>Pseudomonadota</taxon>
        <taxon>Gammaproteobacteria</taxon>
        <taxon>Vibrionales</taxon>
        <taxon>Vibrionaceae</taxon>
        <taxon>Vibrio</taxon>
    </lineage>
</organism>
<dbReference type="GO" id="GO:0008237">
    <property type="term" value="F:metallopeptidase activity"/>
    <property type="evidence" value="ECO:0007669"/>
    <property type="project" value="UniProtKB-KW"/>
</dbReference>
<dbReference type="PANTHER" id="PTHR11647">
    <property type="entry name" value="HYDRANTOINASE/DIHYDROPYRIMIDINASE FAMILY MEMBER"/>
    <property type="match status" value="1"/>
</dbReference>
<feature type="binding site" evidence="3">
    <location>
        <position position="162"/>
    </location>
    <ligand>
        <name>substrate</name>
    </ligand>
</feature>
<dbReference type="InterPro" id="IPR011059">
    <property type="entry name" value="Metal-dep_hydrolase_composite"/>
</dbReference>
<comment type="PTM">
    <text evidence="1">Carboxylation allows a single lysine to coordinate two zinc ions.</text>
</comment>
<dbReference type="Pfam" id="PF01979">
    <property type="entry name" value="Amidohydro_1"/>
    <property type="match status" value="1"/>
</dbReference>
<feature type="binding site" description="via carbamate group" evidence="4">
    <location>
        <position position="155"/>
    </location>
    <ligand>
        <name>Zn(2+)</name>
        <dbReference type="ChEBI" id="CHEBI:29105"/>
        <label>2</label>
        <note>catalytic</note>
    </ligand>
</feature>
<evidence type="ECO:0000256" key="2">
    <source>
        <dbReference type="PIRSR" id="PIRSR001238-1"/>
    </source>
</evidence>
<feature type="binding site" evidence="4">
    <location>
        <position position="194"/>
    </location>
    <ligand>
        <name>Zn(2+)</name>
        <dbReference type="ChEBI" id="CHEBI:29105"/>
        <label>2</label>
        <note>catalytic</note>
    </ligand>
</feature>
<evidence type="ECO:0000256" key="4">
    <source>
        <dbReference type="PIRSR" id="PIRSR001238-3"/>
    </source>
</evidence>
<keyword evidence="1 4" id="KW-0862">Zinc</keyword>